<protein>
    <submittedName>
        <fullName evidence="1">16810_t:CDS:1</fullName>
    </submittedName>
</protein>
<name>A0ACA9MAP9_9GLOM</name>
<reference evidence="1" key="1">
    <citation type="submission" date="2021-06" db="EMBL/GenBank/DDBJ databases">
        <authorList>
            <person name="Kallberg Y."/>
            <person name="Tangrot J."/>
            <person name="Rosling A."/>
        </authorList>
    </citation>
    <scope>NUCLEOTIDE SEQUENCE</scope>
    <source>
        <strain evidence="1">CL356</strain>
    </source>
</reference>
<proteinExistence type="predicted"/>
<evidence type="ECO:0000313" key="1">
    <source>
        <dbReference type="EMBL" id="CAG8580393.1"/>
    </source>
</evidence>
<comment type="caution">
    <text evidence="1">The sequence shown here is derived from an EMBL/GenBank/DDBJ whole genome shotgun (WGS) entry which is preliminary data.</text>
</comment>
<sequence>MAEYKGASSEGQRQAMLEKKRAKMLSDFEKQREKIAKDNQVNITTSKFVTQYDDVEDSLKKETIGLVKLEDFQKIRKELQVQKEREAARTAELKDDKIKKKRKKKEKVKLSFYTDDADDDQVDDNKNESSNNTNNTDLENGDENGNEKTDSPLTKKPKLGKNPNVDTSFLPDRDREEEERKEREKLRLEWLRKQEEIKEEKISVTYSYWDGTGHRKTVACKKGDSIADFLEKCRLQFHELRGVSVDNLIYVKEDLIIPHHYTFYDFIINKARGKSGPLFNFDVHDDVRLTHDATVEKDESHAGKVVERNWYEKNKHIFPASRWEVYDPEKN</sequence>
<gene>
    <name evidence="1" type="ORF">ACOLOM_LOCUS5946</name>
</gene>
<organism evidence="1 2">
    <name type="scientific">Acaulospora colombiana</name>
    <dbReference type="NCBI Taxonomy" id="27376"/>
    <lineage>
        <taxon>Eukaryota</taxon>
        <taxon>Fungi</taxon>
        <taxon>Fungi incertae sedis</taxon>
        <taxon>Mucoromycota</taxon>
        <taxon>Glomeromycotina</taxon>
        <taxon>Glomeromycetes</taxon>
        <taxon>Diversisporales</taxon>
        <taxon>Acaulosporaceae</taxon>
        <taxon>Acaulospora</taxon>
    </lineage>
</organism>
<dbReference type="EMBL" id="CAJVPT010011606">
    <property type="protein sequence ID" value="CAG8580393.1"/>
    <property type="molecule type" value="Genomic_DNA"/>
</dbReference>
<accession>A0ACA9MAP9</accession>
<evidence type="ECO:0000313" key="2">
    <source>
        <dbReference type="Proteomes" id="UP000789525"/>
    </source>
</evidence>
<keyword evidence="2" id="KW-1185">Reference proteome</keyword>
<feature type="non-terminal residue" evidence="1">
    <location>
        <position position="331"/>
    </location>
</feature>
<dbReference type="Proteomes" id="UP000789525">
    <property type="component" value="Unassembled WGS sequence"/>
</dbReference>